<dbReference type="PANTHER" id="PTHR10039">
    <property type="entry name" value="AMELOGENIN"/>
    <property type="match status" value="1"/>
</dbReference>
<keyword evidence="1" id="KW-0677">Repeat</keyword>
<keyword evidence="2" id="KW-0040">ANK repeat</keyword>
<dbReference type="Gene3D" id="1.25.40.20">
    <property type="entry name" value="Ankyrin repeat-containing domain"/>
    <property type="match status" value="1"/>
</dbReference>
<name>A0AAE0P4Z5_9PEZI</name>
<feature type="domain" description="DUF7708" evidence="6">
    <location>
        <begin position="42"/>
        <end position="143"/>
    </location>
</feature>
<dbReference type="InterPro" id="IPR054471">
    <property type="entry name" value="GPIID_WHD"/>
</dbReference>
<dbReference type="Pfam" id="PF22939">
    <property type="entry name" value="WHD_GPIID"/>
    <property type="match status" value="1"/>
</dbReference>
<evidence type="ECO:0000256" key="3">
    <source>
        <dbReference type="SAM" id="Coils"/>
    </source>
</evidence>
<dbReference type="SMART" id="SM00248">
    <property type="entry name" value="ANK"/>
    <property type="match status" value="3"/>
</dbReference>
<dbReference type="PROSITE" id="PS50297">
    <property type="entry name" value="ANK_REP_REGION"/>
    <property type="match status" value="1"/>
</dbReference>
<protein>
    <recommendedName>
        <fullName evidence="10">Ankyrin repeat protein</fullName>
    </recommendedName>
</protein>
<feature type="region of interest" description="Disordered" evidence="4">
    <location>
        <begin position="182"/>
        <end position="202"/>
    </location>
</feature>
<accession>A0AAE0P4Z5</accession>
<feature type="compositionally biased region" description="Basic and acidic residues" evidence="4">
    <location>
        <begin position="192"/>
        <end position="202"/>
    </location>
</feature>
<feature type="domain" description="Nephrocystin 3-like N-terminal" evidence="7">
    <location>
        <begin position="236"/>
        <end position="345"/>
    </location>
</feature>
<dbReference type="PROSITE" id="PS50088">
    <property type="entry name" value="ANK_REPEAT"/>
    <property type="match status" value="1"/>
</dbReference>
<evidence type="ECO:0000259" key="7">
    <source>
        <dbReference type="Pfam" id="PF24883"/>
    </source>
</evidence>
<reference evidence="8" key="1">
    <citation type="journal article" date="2023" name="Mol. Phylogenet. Evol.">
        <title>Genome-scale phylogeny and comparative genomics of the fungal order Sordariales.</title>
        <authorList>
            <person name="Hensen N."/>
            <person name="Bonometti L."/>
            <person name="Westerberg I."/>
            <person name="Brannstrom I.O."/>
            <person name="Guillou S."/>
            <person name="Cros-Aarteil S."/>
            <person name="Calhoun S."/>
            <person name="Haridas S."/>
            <person name="Kuo A."/>
            <person name="Mondo S."/>
            <person name="Pangilinan J."/>
            <person name="Riley R."/>
            <person name="LaButti K."/>
            <person name="Andreopoulos B."/>
            <person name="Lipzen A."/>
            <person name="Chen C."/>
            <person name="Yan M."/>
            <person name="Daum C."/>
            <person name="Ng V."/>
            <person name="Clum A."/>
            <person name="Steindorff A."/>
            <person name="Ohm R.A."/>
            <person name="Martin F."/>
            <person name="Silar P."/>
            <person name="Natvig D.O."/>
            <person name="Lalanne C."/>
            <person name="Gautier V."/>
            <person name="Ament-Velasquez S.L."/>
            <person name="Kruys A."/>
            <person name="Hutchinson M.I."/>
            <person name="Powell A.J."/>
            <person name="Barry K."/>
            <person name="Miller A.N."/>
            <person name="Grigoriev I.V."/>
            <person name="Debuchy R."/>
            <person name="Gladieux P."/>
            <person name="Hiltunen Thoren M."/>
            <person name="Johannesson H."/>
        </authorList>
    </citation>
    <scope>NUCLEOTIDE SEQUENCE</scope>
    <source>
        <strain evidence="8">CBS 232.78</strain>
    </source>
</reference>
<evidence type="ECO:0000256" key="1">
    <source>
        <dbReference type="ARBA" id="ARBA00022737"/>
    </source>
</evidence>
<sequence>MTKIFVEAIPPENKPKWWKRAKKPVKGRRAASPTPSATQSTAALIWGSVKLTIQIAINFTSYYEAVSNLFMDFATHYPRFAEYRVLYPTSDRLQTALCNFHASIIRCCKHALLNAVRQSVEQEFKSDISSVQRCGKEVRREIDLAKAQADRQDQELQRKESEAVTSQLRKVRDILSRTQSELDTMKEGQLQQDKRRSEERKHQLLDSLSSHAYLAPFKRACKARHGNTGDWSGGGEIVAFFFPQFDDPESLYAETVIRSIIRQSLEPETLSEEMEASLLEMDQKPSTGLVELTVLLRKRVAQSKMFHIFIDALDEFEPTERRALLDLLASLGSSGSGLRVFLAGRESLSGELKGKLTGIERVSMASAEANTDITLYIEEALQERTQNQDLVIRDQSLVLDIKQALVKHADGMYVTFLIDELCAQPCDDDIRNAIGCLPKTLTETFSRALLRIVSRRKAPVAAKTFSWVVIAKRHLTLDELRQAISVEIGQSYSNTGRLVSGINQLATWCENLVHVDEELKTVQFAHQAIHKFIVEGLMRPQFTDFCFNLADADHHAGEICVTYLNFNDFKTTLARRPQPIPVHPVAMAKLALLHQLKVPSSVSATSFSSRRHKSKTELDVVGVLASYKRGEAEEALRKLQQSHPFLKYASIHWISHTSRLQKDISTTWDLWHRIVTCGHDLANRPRPEQQNLQSLHYALTCLIQGCGGISEREKLQQTWSLAAEGDIELLNIASATLQGASKGSHLVVVERLLTAGADVNVDPAKYGRTALQAASEDGHLAVVERLLIARADVNADPGPTGQTALQAASEGGHLTVFERLQRELKRISS</sequence>
<gene>
    <name evidence="8" type="ORF">B0H63DRAFT_491470</name>
</gene>
<proteinExistence type="predicted"/>
<evidence type="ECO:0000256" key="2">
    <source>
        <dbReference type="PROSITE-ProRule" id="PRU00023"/>
    </source>
</evidence>
<dbReference type="Proteomes" id="UP001285441">
    <property type="component" value="Unassembled WGS sequence"/>
</dbReference>
<evidence type="ECO:0000256" key="4">
    <source>
        <dbReference type="SAM" id="MobiDB-lite"/>
    </source>
</evidence>
<dbReference type="Pfam" id="PF24809">
    <property type="entry name" value="DUF7708"/>
    <property type="match status" value="1"/>
</dbReference>
<dbReference type="Pfam" id="PF24883">
    <property type="entry name" value="NPHP3_N"/>
    <property type="match status" value="1"/>
</dbReference>
<dbReference type="InterPro" id="IPR056884">
    <property type="entry name" value="NPHP3-like_N"/>
</dbReference>
<keyword evidence="3" id="KW-0175">Coiled coil</keyword>
<dbReference type="PANTHER" id="PTHR10039:SF10">
    <property type="entry name" value="NACHT DOMAIN-CONTAINING PROTEIN"/>
    <property type="match status" value="1"/>
</dbReference>
<evidence type="ECO:0000259" key="6">
    <source>
        <dbReference type="Pfam" id="PF24809"/>
    </source>
</evidence>
<keyword evidence="9" id="KW-1185">Reference proteome</keyword>
<evidence type="ECO:0000313" key="8">
    <source>
        <dbReference type="EMBL" id="KAK3393558.1"/>
    </source>
</evidence>
<evidence type="ECO:0000259" key="5">
    <source>
        <dbReference type="Pfam" id="PF22939"/>
    </source>
</evidence>
<dbReference type="AlphaFoldDB" id="A0AAE0P4Z5"/>
<dbReference type="InterPro" id="IPR036770">
    <property type="entry name" value="Ankyrin_rpt-contain_sf"/>
</dbReference>
<comment type="caution">
    <text evidence="8">The sequence shown here is derived from an EMBL/GenBank/DDBJ whole genome shotgun (WGS) entry which is preliminary data.</text>
</comment>
<feature type="domain" description="GPI inositol-deacylase winged helix" evidence="5">
    <location>
        <begin position="459"/>
        <end position="536"/>
    </location>
</feature>
<feature type="repeat" description="ANK" evidence="2">
    <location>
        <begin position="766"/>
        <end position="798"/>
    </location>
</feature>
<dbReference type="EMBL" id="JAULSW010000001">
    <property type="protein sequence ID" value="KAK3393558.1"/>
    <property type="molecule type" value="Genomic_DNA"/>
</dbReference>
<reference evidence="8" key="2">
    <citation type="submission" date="2023-06" db="EMBL/GenBank/DDBJ databases">
        <authorList>
            <consortium name="Lawrence Berkeley National Laboratory"/>
            <person name="Haridas S."/>
            <person name="Hensen N."/>
            <person name="Bonometti L."/>
            <person name="Westerberg I."/>
            <person name="Brannstrom I.O."/>
            <person name="Guillou S."/>
            <person name="Cros-Aarteil S."/>
            <person name="Calhoun S."/>
            <person name="Kuo A."/>
            <person name="Mondo S."/>
            <person name="Pangilinan J."/>
            <person name="Riley R."/>
            <person name="LaButti K."/>
            <person name="Andreopoulos B."/>
            <person name="Lipzen A."/>
            <person name="Chen C."/>
            <person name="Yanf M."/>
            <person name="Daum C."/>
            <person name="Ng V."/>
            <person name="Clum A."/>
            <person name="Steindorff A."/>
            <person name="Ohm R."/>
            <person name="Martin F."/>
            <person name="Silar P."/>
            <person name="Natvig D."/>
            <person name="Lalanne C."/>
            <person name="Gautier V."/>
            <person name="Ament-velasquez S.L."/>
            <person name="Kruys A."/>
            <person name="Hutchinson M.I."/>
            <person name="Powell A.J."/>
            <person name="Barry K."/>
            <person name="Miller A.N."/>
            <person name="Grigoriev I.V."/>
            <person name="Debuchy R."/>
            <person name="Gladieux P."/>
            <person name="Thoren M.H."/>
            <person name="Johannesson H."/>
        </authorList>
    </citation>
    <scope>NUCLEOTIDE SEQUENCE</scope>
    <source>
        <strain evidence="8">CBS 232.78</strain>
    </source>
</reference>
<dbReference type="InterPro" id="IPR056125">
    <property type="entry name" value="DUF7708"/>
</dbReference>
<dbReference type="Pfam" id="PF12796">
    <property type="entry name" value="Ank_2"/>
    <property type="match status" value="1"/>
</dbReference>
<evidence type="ECO:0008006" key="10">
    <source>
        <dbReference type="Google" id="ProtNLM"/>
    </source>
</evidence>
<feature type="coiled-coil region" evidence="3">
    <location>
        <begin position="135"/>
        <end position="164"/>
    </location>
</feature>
<dbReference type="SUPFAM" id="SSF48403">
    <property type="entry name" value="Ankyrin repeat"/>
    <property type="match status" value="1"/>
</dbReference>
<organism evidence="8 9">
    <name type="scientific">Podospora didyma</name>
    <dbReference type="NCBI Taxonomy" id="330526"/>
    <lineage>
        <taxon>Eukaryota</taxon>
        <taxon>Fungi</taxon>
        <taxon>Dikarya</taxon>
        <taxon>Ascomycota</taxon>
        <taxon>Pezizomycotina</taxon>
        <taxon>Sordariomycetes</taxon>
        <taxon>Sordariomycetidae</taxon>
        <taxon>Sordariales</taxon>
        <taxon>Podosporaceae</taxon>
        <taxon>Podospora</taxon>
    </lineage>
</organism>
<evidence type="ECO:0000313" key="9">
    <source>
        <dbReference type="Proteomes" id="UP001285441"/>
    </source>
</evidence>
<dbReference type="InterPro" id="IPR002110">
    <property type="entry name" value="Ankyrin_rpt"/>
</dbReference>